<dbReference type="GO" id="GO:0080044">
    <property type="term" value="F:quercetin 7-O-glucosyltransferase activity"/>
    <property type="evidence" value="ECO:0007669"/>
    <property type="project" value="TreeGrafter"/>
</dbReference>
<dbReference type="Gene3D" id="3.40.50.2000">
    <property type="entry name" value="Glycogen Phosphorylase B"/>
    <property type="match status" value="2"/>
</dbReference>
<comment type="catalytic activity">
    <reaction evidence="4">
        <text>DIBOA + UDP-alpha-D-glucose = DIBOA beta-D-glucoside + UDP + H(+)</text>
        <dbReference type="Rhea" id="RHEA:33955"/>
        <dbReference type="ChEBI" id="CHEBI:15378"/>
        <dbReference type="ChEBI" id="CHEBI:58223"/>
        <dbReference type="ChEBI" id="CHEBI:58885"/>
        <dbReference type="ChEBI" id="CHEBI:63558"/>
        <dbReference type="ChEBI" id="CHEBI:63670"/>
        <dbReference type="EC" id="2.4.1.202"/>
    </reaction>
</comment>
<evidence type="ECO:0000256" key="5">
    <source>
        <dbReference type="ARBA" id="ARBA00052327"/>
    </source>
</evidence>
<evidence type="ECO:0000256" key="6">
    <source>
        <dbReference type="ARBA" id="ARBA00058304"/>
    </source>
</evidence>
<sequence>MPRRQLLLFPLPFQGHINPMFALAALLHSRSGGGDGVDFSITILHTTTHPITSPMHPSYRYVSLAPVDDELSNSNCDRELPPIDEDAAMHIFHLNARYQASFRDRVSAMLEDAEEEPVACVIADAHWFAVHAAARGLGVPSVALRTGSAASFCSFLAYPLLMQKGYIPVKVSVQESQLNEAVEELPPLRVRDLFRMDEGDPGLFAELLAKVVAGVRNSSGLILNAADSMESAEVDKIRRELAHIHVFAIGPLHKFTPHAAQPGQLPPDRTCLAWLDAQPAASVVYVSFGSLASLPGKHFVEMAFGLALSGRAFLWVVRPGSVRGPRGGAVETKLLEGLEEMTRGRGRVVEWAPQQEVLRHRAVGAFWTHCGWNSTFEAISEGVPLICAPRFGDQMGNARYATRVWGIAAEVEGGRWERGRIAAVIKAVMEGREGREIRERARELKQKLAVSVSREGSSHAGAERLVDYLKSL</sequence>
<dbReference type="OrthoDB" id="5835829at2759"/>
<evidence type="ECO:0000256" key="4">
    <source>
        <dbReference type="ARBA" id="ARBA00051876"/>
    </source>
</evidence>
<dbReference type="GO" id="GO:0047254">
    <property type="term" value="F:2,4-dihydroxy-7-methoxy-2H-1,4-benzoxazin-3(4H)-one 2-D-glucosyltransferase activity"/>
    <property type="evidence" value="ECO:0007669"/>
    <property type="project" value="UniProtKB-EC"/>
</dbReference>
<reference evidence="9" key="2">
    <citation type="submission" date="2025-08" db="UniProtKB">
        <authorList>
            <consortium name="RefSeq"/>
        </authorList>
    </citation>
    <scope>IDENTIFICATION</scope>
    <source>
        <tissue evidence="9">Leaf</tissue>
    </source>
</reference>
<dbReference type="CDD" id="cd03784">
    <property type="entry name" value="GT1_Gtf-like"/>
    <property type="match status" value="1"/>
</dbReference>
<dbReference type="Proteomes" id="UP000515123">
    <property type="component" value="Linkage group 12"/>
</dbReference>
<dbReference type="PANTHER" id="PTHR11926:SF1494">
    <property type="entry name" value="FLAVONOL 3-O-GLUCOSYLTRANSFERASE UGT76E12-RELATED"/>
    <property type="match status" value="1"/>
</dbReference>
<evidence type="ECO:0000256" key="7">
    <source>
        <dbReference type="ARBA" id="ARBA00066799"/>
    </source>
</evidence>
<evidence type="ECO:0000256" key="2">
    <source>
        <dbReference type="ARBA" id="ARBA00022676"/>
    </source>
</evidence>
<reference evidence="8" key="1">
    <citation type="journal article" date="2015" name="Nat. Genet.">
        <title>The pineapple genome and the evolution of CAM photosynthesis.</title>
        <authorList>
            <person name="Ming R."/>
            <person name="VanBuren R."/>
            <person name="Wai C.M."/>
            <person name="Tang H."/>
            <person name="Schatz M.C."/>
            <person name="Bowers J.E."/>
            <person name="Lyons E."/>
            <person name="Wang M.L."/>
            <person name="Chen J."/>
            <person name="Biggers E."/>
            <person name="Zhang J."/>
            <person name="Huang L."/>
            <person name="Zhang L."/>
            <person name="Miao W."/>
            <person name="Zhang J."/>
            <person name="Ye Z."/>
            <person name="Miao C."/>
            <person name="Lin Z."/>
            <person name="Wang H."/>
            <person name="Zhou H."/>
            <person name="Yim W.C."/>
            <person name="Priest H.D."/>
            <person name="Zheng C."/>
            <person name="Woodhouse M."/>
            <person name="Edger P.P."/>
            <person name="Guyot R."/>
            <person name="Guo H.B."/>
            <person name="Guo H."/>
            <person name="Zheng G."/>
            <person name="Singh R."/>
            <person name="Sharma A."/>
            <person name="Min X."/>
            <person name="Zheng Y."/>
            <person name="Lee H."/>
            <person name="Gurtowski J."/>
            <person name="Sedlazeck F.J."/>
            <person name="Harkess A."/>
            <person name="McKain M.R."/>
            <person name="Liao Z."/>
            <person name="Fang J."/>
            <person name="Liu J."/>
            <person name="Zhang X."/>
            <person name="Zhang Q."/>
            <person name="Hu W."/>
            <person name="Qin Y."/>
            <person name="Wang K."/>
            <person name="Chen L.Y."/>
            <person name="Shirley N."/>
            <person name="Lin Y.R."/>
            <person name="Liu L.Y."/>
            <person name="Hernandez A.G."/>
            <person name="Wright C.L."/>
            <person name="Bulone V."/>
            <person name="Tuskan G.A."/>
            <person name="Heath K."/>
            <person name="Zee F."/>
            <person name="Moore P.H."/>
            <person name="Sunkar R."/>
            <person name="Leebens-Mack J.H."/>
            <person name="Mockler T."/>
            <person name="Bennetzen J.L."/>
            <person name="Freeling M."/>
            <person name="Sankoff D."/>
            <person name="Paterson A.H."/>
            <person name="Zhu X."/>
            <person name="Yang X."/>
            <person name="Smith J.A."/>
            <person name="Cushman J.C."/>
            <person name="Paull R.E."/>
            <person name="Yu Q."/>
        </authorList>
    </citation>
    <scope>NUCLEOTIDE SEQUENCE [LARGE SCALE GENOMIC DNA]</scope>
    <source>
        <strain evidence="8">cv. F153</strain>
    </source>
</reference>
<dbReference type="GO" id="GO:0080043">
    <property type="term" value="F:quercetin 3-O-glucosyltransferase activity"/>
    <property type="evidence" value="ECO:0007669"/>
    <property type="project" value="TreeGrafter"/>
</dbReference>
<keyword evidence="2" id="KW-0328">Glycosyltransferase</keyword>
<evidence type="ECO:0000313" key="8">
    <source>
        <dbReference type="Proteomes" id="UP000515123"/>
    </source>
</evidence>
<dbReference type="Pfam" id="PF00201">
    <property type="entry name" value="UDPGT"/>
    <property type="match status" value="1"/>
</dbReference>
<proteinExistence type="inferred from homology"/>
<gene>
    <name evidence="9" type="primary">LOC109718433</name>
</gene>
<dbReference type="EC" id="2.4.1.202" evidence="7"/>
<dbReference type="GeneID" id="109718433"/>
<keyword evidence="3" id="KW-0808">Transferase</keyword>
<evidence type="ECO:0000256" key="1">
    <source>
        <dbReference type="ARBA" id="ARBA00009995"/>
    </source>
</evidence>
<evidence type="ECO:0000313" key="9">
    <source>
        <dbReference type="RefSeq" id="XP_020100266.1"/>
    </source>
</evidence>
<dbReference type="AlphaFoldDB" id="A0A6P5FVB9"/>
<dbReference type="PANTHER" id="PTHR11926">
    <property type="entry name" value="GLUCOSYL/GLUCURONOSYL TRANSFERASES"/>
    <property type="match status" value="1"/>
</dbReference>
<comment type="catalytic activity">
    <reaction evidence="5">
        <text>DIMBOA + UDP-alpha-D-glucose = DIMBOA beta-D-glucoside + UDP + H(+)</text>
        <dbReference type="Rhea" id="RHEA:15541"/>
        <dbReference type="ChEBI" id="CHEBI:15378"/>
        <dbReference type="ChEBI" id="CHEBI:18048"/>
        <dbReference type="ChEBI" id="CHEBI:37573"/>
        <dbReference type="ChEBI" id="CHEBI:58223"/>
        <dbReference type="ChEBI" id="CHEBI:58885"/>
        <dbReference type="EC" id="2.4.1.202"/>
    </reaction>
</comment>
<comment type="similarity">
    <text evidence="1">Belongs to the UDP-glycosyltransferase family.</text>
</comment>
<keyword evidence="8" id="KW-1185">Reference proteome</keyword>
<dbReference type="FunFam" id="3.40.50.2000:FF:000120">
    <property type="entry name" value="UDP-glycosyltransferase 76C1"/>
    <property type="match status" value="1"/>
</dbReference>
<dbReference type="FunFam" id="3.40.50.2000:FF:000040">
    <property type="entry name" value="UDP-glycosyltransferase 76C1"/>
    <property type="match status" value="1"/>
</dbReference>
<dbReference type="InterPro" id="IPR002213">
    <property type="entry name" value="UDP_glucos_trans"/>
</dbReference>
<evidence type="ECO:0000256" key="3">
    <source>
        <dbReference type="ARBA" id="ARBA00022679"/>
    </source>
</evidence>
<organism evidence="8 9">
    <name type="scientific">Ananas comosus</name>
    <name type="common">Pineapple</name>
    <name type="synonym">Ananas ananas</name>
    <dbReference type="NCBI Taxonomy" id="4615"/>
    <lineage>
        <taxon>Eukaryota</taxon>
        <taxon>Viridiplantae</taxon>
        <taxon>Streptophyta</taxon>
        <taxon>Embryophyta</taxon>
        <taxon>Tracheophyta</taxon>
        <taxon>Spermatophyta</taxon>
        <taxon>Magnoliopsida</taxon>
        <taxon>Liliopsida</taxon>
        <taxon>Poales</taxon>
        <taxon>Bromeliaceae</taxon>
        <taxon>Bromelioideae</taxon>
        <taxon>Ananas</taxon>
    </lineage>
</organism>
<comment type="function">
    <text evidence="6">Glucosyltransferase involved in the last step of benzoxazinoid glucoside biosynthesis. Catalyzes the glucosylation of hydroxamic acids utilizing UDP-glucose as glucose doner, reducing the toxicity of these natural insecticides for storage. Can use DIMBOA and DIBOA as substrates, HMBOA (2-hydroxy-7-methoxy-2H-1,4-benzoxazin-3(4H)-one) and HBOA (2-hydroxy-2H-1,4-benzoxazin-3(4H)-one) with a lower efficiency, but not indole acetic acid or quercitin.</text>
</comment>
<dbReference type="RefSeq" id="XP_020100266.1">
    <property type="nucleotide sequence ID" value="XM_020244677.1"/>
</dbReference>
<protein>
    <recommendedName>
        <fullName evidence="7">2,4-dihydroxy-7-methoxy-2H-1,4-benzoxazin-3(4H)-one 2-D-glucosyltransferase</fullName>
        <ecNumber evidence="7">2.4.1.202</ecNumber>
    </recommendedName>
</protein>
<dbReference type="SUPFAM" id="SSF53756">
    <property type="entry name" value="UDP-Glycosyltransferase/glycogen phosphorylase"/>
    <property type="match status" value="1"/>
</dbReference>
<name>A0A6P5FVB9_ANACO</name>
<dbReference type="Gramene" id="Aco000490.1.mrna1">
    <property type="protein sequence ID" value="Aco000490.1.mrna1"/>
    <property type="gene ID" value="Aco000490.1.path1"/>
</dbReference>
<accession>A0A6P5FVB9</accession>